<organism evidence="2 3">
    <name type="scientific">Caenimonas koreensis DSM 17982</name>
    <dbReference type="NCBI Taxonomy" id="1121255"/>
    <lineage>
        <taxon>Bacteria</taxon>
        <taxon>Pseudomonadati</taxon>
        <taxon>Pseudomonadota</taxon>
        <taxon>Betaproteobacteria</taxon>
        <taxon>Burkholderiales</taxon>
        <taxon>Comamonadaceae</taxon>
        <taxon>Caenimonas</taxon>
    </lineage>
</organism>
<feature type="domain" description="DUF6265" evidence="1">
    <location>
        <begin position="15"/>
        <end position="121"/>
    </location>
</feature>
<evidence type="ECO:0000259" key="1">
    <source>
        <dbReference type="Pfam" id="PF19780"/>
    </source>
</evidence>
<dbReference type="EMBL" id="WJBU01000009">
    <property type="protein sequence ID" value="MRD47556.1"/>
    <property type="molecule type" value="Genomic_DNA"/>
</dbReference>
<proteinExistence type="predicted"/>
<dbReference type="Proteomes" id="UP000487350">
    <property type="component" value="Unassembled WGS sequence"/>
</dbReference>
<evidence type="ECO:0000313" key="2">
    <source>
        <dbReference type="EMBL" id="MRD47556.1"/>
    </source>
</evidence>
<evidence type="ECO:0000313" key="3">
    <source>
        <dbReference type="Proteomes" id="UP000487350"/>
    </source>
</evidence>
<name>A0A844B7Z9_9BURK</name>
<comment type="caution">
    <text evidence="2">The sequence shown here is derived from an EMBL/GenBank/DDBJ whole genome shotgun (WGS) entry which is preliminary data.</text>
</comment>
<keyword evidence="3" id="KW-1185">Reference proteome</keyword>
<gene>
    <name evidence="2" type="ORF">GHT07_09725</name>
</gene>
<dbReference type="AlphaFoldDB" id="A0A844B7Z9"/>
<dbReference type="InterPro" id="IPR046232">
    <property type="entry name" value="DUF6265"/>
</dbReference>
<accession>A0A844B7Z9</accession>
<reference evidence="2 3" key="1">
    <citation type="submission" date="2019-11" db="EMBL/GenBank/DDBJ databases">
        <title>Caenimonas koreensis gen. nov., sp. nov., isolated from activated sludge.</title>
        <authorList>
            <person name="Seung H.R."/>
        </authorList>
    </citation>
    <scope>NUCLEOTIDE SEQUENCE [LARGE SCALE GENOMIC DNA]</scope>
    <source>
        <strain evidence="2 3">EMB320</strain>
    </source>
</reference>
<protein>
    <recommendedName>
        <fullName evidence="1">DUF6265 domain-containing protein</fullName>
    </recommendedName>
</protein>
<dbReference type="OrthoDB" id="5382295at2"/>
<sequence>MAAAAQEATLDQLGWLTGCWTTIGAEAGSGEQWTSAAGGTLLGMSRTVRGGKTAAYEFMRITVSPDGKFVFHAQPSGKPAESLVAVKQSASEVVFENLQHDFPQRVIYRNVPPDKLDASIEGLRNGVMRSIPFPMTRASCGAPSKESGK</sequence>
<dbReference type="Pfam" id="PF19780">
    <property type="entry name" value="DUF6265"/>
    <property type="match status" value="1"/>
</dbReference>